<evidence type="ECO:0000313" key="1">
    <source>
        <dbReference type="EMBL" id="ESK51544.1"/>
    </source>
</evidence>
<comment type="caution">
    <text evidence="1">The sequence shown here is derived from an EMBL/GenBank/DDBJ whole genome shotgun (WGS) entry which is preliminary data.</text>
</comment>
<protein>
    <recommendedName>
        <fullName evidence="3">CheW-like domain-containing protein</fullName>
    </recommendedName>
</protein>
<dbReference type="OrthoDB" id="6703403at2"/>
<dbReference type="RefSeq" id="WP_004901846.1">
    <property type="nucleotide sequence ID" value="NZ_BBTI01000011.1"/>
</dbReference>
<dbReference type="PATRIC" id="fig|1341683.3.peg.2047"/>
<evidence type="ECO:0000313" key="2">
    <source>
        <dbReference type="Proteomes" id="UP000018418"/>
    </source>
</evidence>
<dbReference type="EMBL" id="AYEU01000006">
    <property type="protein sequence ID" value="ESK51544.1"/>
    <property type="molecule type" value="Genomic_DNA"/>
</dbReference>
<organism evidence="1 2">
    <name type="scientific">Acinetobacter brisouii CIP 110357</name>
    <dbReference type="NCBI Taxonomy" id="1341683"/>
    <lineage>
        <taxon>Bacteria</taxon>
        <taxon>Pseudomonadati</taxon>
        <taxon>Pseudomonadota</taxon>
        <taxon>Gammaproteobacteria</taxon>
        <taxon>Moraxellales</taxon>
        <taxon>Moraxellaceae</taxon>
        <taxon>Acinetobacter</taxon>
    </lineage>
</organism>
<proteinExistence type="predicted"/>
<keyword evidence="2" id="KW-1185">Reference proteome</keyword>
<evidence type="ECO:0008006" key="3">
    <source>
        <dbReference type="Google" id="ProtNLM"/>
    </source>
</evidence>
<dbReference type="Proteomes" id="UP000018418">
    <property type="component" value="Unassembled WGS sequence"/>
</dbReference>
<name>V2VUW1_9GAMM</name>
<dbReference type="HOGENOM" id="CLU_144593_0_0_6"/>
<dbReference type="STRING" id="396323.VH98_09910"/>
<accession>V2VUW1</accession>
<gene>
    <name evidence="1" type="ORF">P255_02067</name>
</gene>
<sequence>MNTERVHNIDQQELQHLISVSTGFIDAYIIECYNQVPMLIPQNIVLSAQNAGTQADVLTWHEVDLPVYAIHHPDMKEGIALVIEGEETTQRFALLCNEMPRGIRLRISEVVDDDRLIDDPKVFQYVVAEGKQYQIPNLVEIQRELGIPV</sequence>
<dbReference type="AlphaFoldDB" id="V2VUW1"/>
<reference evidence="1 2" key="1">
    <citation type="submission" date="2013-10" db="EMBL/GenBank/DDBJ databases">
        <title>The Genome Sequence of Acinetobacter brisouii CIP 110357.</title>
        <authorList>
            <consortium name="The Broad Institute Genomics Platform"/>
            <consortium name="The Broad Institute Genome Sequencing Center for Infectious Disease"/>
            <person name="Cerqueira G."/>
            <person name="Feldgarden M."/>
            <person name="Courvalin P."/>
            <person name="Grillot-Courvalin C."/>
            <person name="Clermont D."/>
            <person name="Rocha E."/>
            <person name="Yoon E.-J."/>
            <person name="Nemec A."/>
            <person name="Young S.K."/>
            <person name="Zeng Q."/>
            <person name="Gargeya S."/>
            <person name="Fitzgerald M."/>
            <person name="Abouelleil A."/>
            <person name="Alvarado L."/>
            <person name="Berlin A.M."/>
            <person name="Chapman S.B."/>
            <person name="Gainer-Dewar J."/>
            <person name="Goldberg J."/>
            <person name="Gnerre S."/>
            <person name="Griggs A."/>
            <person name="Gujja S."/>
            <person name="Hansen M."/>
            <person name="Howarth C."/>
            <person name="Imamovic A."/>
            <person name="Ireland A."/>
            <person name="Larimer J."/>
            <person name="McCowan C."/>
            <person name="Murphy C."/>
            <person name="Pearson M."/>
            <person name="Poon T.W."/>
            <person name="Priest M."/>
            <person name="Roberts A."/>
            <person name="Saif S."/>
            <person name="Shea T."/>
            <person name="Sykes S."/>
            <person name="Wortman J."/>
            <person name="Nusbaum C."/>
            <person name="Birren B."/>
        </authorList>
    </citation>
    <scope>NUCLEOTIDE SEQUENCE [LARGE SCALE GENOMIC DNA]</scope>
    <source>
        <strain evidence="1 2">CIP 110357</strain>
    </source>
</reference>